<accession>A0ABV7J2E3</accession>
<keyword evidence="1" id="KW-0812">Transmembrane</keyword>
<dbReference type="EMBL" id="JBHRTO010000002">
    <property type="protein sequence ID" value="MFC3182956.1"/>
    <property type="molecule type" value="Genomic_DNA"/>
</dbReference>
<dbReference type="Pfam" id="PF19029">
    <property type="entry name" value="DUF883_C"/>
    <property type="match status" value="1"/>
</dbReference>
<name>A0ABV7J2E3_9RHOB</name>
<keyword evidence="4" id="KW-1185">Reference proteome</keyword>
<dbReference type="InterPro" id="IPR043605">
    <property type="entry name" value="DUF883_C"/>
</dbReference>
<sequence>MSKSDTDQDLALLEAQIAALRDDIAHIVTTLGDLRHTSAESLRASLSAHAETLRQSGAARLADIGGSAEAKLADLTDQARRNPWQALALAGGVGLLVGLLWGRR</sequence>
<dbReference type="PANTHER" id="PTHR35893">
    <property type="entry name" value="INNER MEMBRANE PROTEIN-RELATED"/>
    <property type="match status" value="1"/>
</dbReference>
<keyword evidence="1" id="KW-0472">Membrane</keyword>
<evidence type="ECO:0000259" key="2">
    <source>
        <dbReference type="Pfam" id="PF19029"/>
    </source>
</evidence>
<gene>
    <name evidence="3" type="ORF">ACFOGH_18295</name>
</gene>
<feature type="transmembrane region" description="Helical" evidence="1">
    <location>
        <begin position="84"/>
        <end position="102"/>
    </location>
</feature>
<dbReference type="PANTHER" id="PTHR35893:SF3">
    <property type="entry name" value="INNER MEMBRANE PROTEIN"/>
    <property type="match status" value="1"/>
</dbReference>
<organism evidence="3 4">
    <name type="scientific">Cypionkella sinensis</name>
    <dbReference type="NCBI Taxonomy" id="1756043"/>
    <lineage>
        <taxon>Bacteria</taxon>
        <taxon>Pseudomonadati</taxon>
        <taxon>Pseudomonadota</taxon>
        <taxon>Alphaproteobacteria</taxon>
        <taxon>Rhodobacterales</taxon>
        <taxon>Paracoccaceae</taxon>
        <taxon>Cypionkella</taxon>
    </lineage>
</organism>
<evidence type="ECO:0000256" key="1">
    <source>
        <dbReference type="SAM" id="Phobius"/>
    </source>
</evidence>
<feature type="domain" description="DUF883" evidence="2">
    <location>
        <begin position="79"/>
        <end position="104"/>
    </location>
</feature>
<dbReference type="Proteomes" id="UP001595547">
    <property type="component" value="Unassembled WGS sequence"/>
</dbReference>
<reference evidence="4" key="1">
    <citation type="journal article" date="2019" name="Int. J. Syst. Evol. Microbiol.">
        <title>The Global Catalogue of Microorganisms (GCM) 10K type strain sequencing project: providing services to taxonomists for standard genome sequencing and annotation.</title>
        <authorList>
            <consortium name="The Broad Institute Genomics Platform"/>
            <consortium name="The Broad Institute Genome Sequencing Center for Infectious Disease"/>
            <person name="Wu L."/>
            <person name="Ma J."/>
        </authorList>
    </citation>
    <scope>NUCLEOTIDE SEQUENCE [LARGE SCALE GENOMIC DNA]</scope>
    <source>
        <strain evidence="4">KCTC 52039</strain>
    </source>
</reference>
<proteinExistence type="predicted"/>
<evidence type="ECO:0000313" key="4">
    <source>
        <dbReference type="Proteomes" id="UP001595547"/>
    </source>
</evidence>
<dbReference type="InterPro" id="IPR010279">
    <property type="entry name" value="YqjD/ElaB"/>
</dbReference>
<comment type="caution">
    <text evidence="3">The sequence shown here is derived from an EMBL/GenBank/DDBJ whole genome shotgun (WGS) entry which is preliminary data.</text>
</comment>
<evidence type="ECO:0000313" key="3">
    <source>
        <dbReference type="EMBL" id="MFC3182956.1"/>
    </source>
</evidence>
<keyword evidence="1" id="KW-1133">Transmembrane helix</keyword>
<dbReference type="RefSeq" id="WP_380074611.1">
    <property type="nucleotide sequence ID" value="NZ_JBHRTO010000002.1"/>
</dbReference>
<protein>
    <recommendedName>
        <fullName evidence="2">DUF883 domain-containing protein</fullName>
    </recommendedName>
</protein>